<evidence type="ECO:0000256" key="1">
    <source>
        <dbReference type="ARBA" id="ARBA00004370"/>
    </source>
</evidence>
<accession>A0ABT5F9X4</accession>
<comment type="similarity">
    <text evidence="3">Belongs to the methyl-accepting chemotaxis (MCP) protein family.</text>
</comment>
<dbReference type="Pfam" id="PF00015">
    <property type="entry name" value="MCPsignal"/>
    <property type="match status" value="1"/>
</dbReference>
<evidence type="ECO:0000256" key="2">
    <source>
        <dbReference type="ARBA" id="ARBA00023224"/>
    </source>
</evidence>
<dbReference type="EMBL" id="JAQOMS010000002">
    <property type="protein sequence ID" value="MDC2887762.1"/>
    <property type="molecule type" value="Genomic_DNA"/>
</dbReference>
<dbReference type="PRINTS" id="PR00260">
    <property type="entry name" value="CHEMTRNSDUCR"/>
</dbReference>
<feature type="domain" description="Methyl-accepting transducer" evidence="5">
    <location>
        <begin position="1"/>
        <end position="145"/>
    </location>
</feature>
<dbReference type="RefSeq" id="WP_272179558.1">
    <property type="nucleotide sequence ID" value="NZ_JAQOMS010000002.1"/>
</dbReference>
<dbReference type="SMART" id="SM00283">
    <property type="entry name" value="MA"/>
    <property type="match status" value="1"/>
</dbReference>
<comment type="subcellular location">
    <subcellularLocation>
        <location evidence="1">Membrane</location>
    </subcellularLocation>
</comment>
<dbReference type="Gene3D" id="1.10.287.950">
    <property type="entry name" value="Methyl-accepting chemotaxis protein"/>
    <property type="match status" value="1"/>
</dbReference>
<comment type="caution">
    <text evidence="6">The sequence shown here is derived from an EMBL/GenBank/DDBJ whole genome shotgun (WGS) entry which is preliminary data.</text>
</comment>
<dbReference type="PANTHER" id="PTHR32089:SF70">
    <property type="entry name" value="ENERGY TAXIS MODULATING METHYL ACCEPTING SENSORY TRANSDUCER"/>
    <property type="match status" value="1"/>
</dbReference>
<proteinExistence type="inferred from homology"/>
<gene>
    <name evidence="6" type="ORF">PN838_01465</name>
</gene>
<evidence type="ECO:0000256" key="4">
    <source>
        <dbReference type="PROSITE-ProRule" id="PRU00284"/>
    </source>
</evidence>
<evidence type="ECO:0000259" key="5">
    <source>
        <dbReference type="PROSITE" id="PS50111"/>
    </source>
</evidence>
<evidence type="ECO:0000313" key="7">
    <source>
        <dbReference type="Proteomes" id="UP001528411"/>
    </source>
</evidence>
<protein>
    <submittedName>
        <fullName evidence="6">Methyl-accepting chemotaxis protein</fullName>
    </submittedName>
</protein>
<dbReference type="InterPro" id="IPR004090">
    <property type="entry name" value="Chemotax_Me-accpt_rcpt"/>
</dbReference>
<dbReference type="InterPro" id="IPR004089">
    <property type="entry name" value="MCPsignal_dom"/>
</dbReference>
<dbReference type="Proteomes" id="UP001528411">
    <property type="component" value="Unassembled WGS sequence"/>
</dbReference>
<dbReference type="PROSITE" id="PS50111">
    <property type="entry name" value="CHEMOTAXIS_TRANSDUC_2"/>
    <property type="match status" value="1"/>
</dbReference>
<reference evidence="6 7" key="1">
    <citation type="submission" date="2023-01" db="EMBL/GenBank/DDBJ databases">
        <title>Psychrosphaera sp. nov., isolated from marine algae.</title>
        <authorList>
            <person name="Bayburt H."/>
            <person name="Choi B.J."/>
            <person name="Kim J.M."/>
            <person name="Choi D.G."/>
            <person name="Jeon C.O."/>
        </authorList>
    </citation>
    <scope>NUCLEOTIDE SEQUENCE [LARGE SCALE GENOMIC DNA]</scope>
    <source>
        <strain evidence="6 7">G1-22</strain>
    </source>
</reference>
<keyword evidence="7" id="KW-1185">Reference proteome</keyword>
<dbReference type="SUPFAM" id="SSF58104">
    <property type="entry name" value="Methyl-accepting chemotaxis protein (MCP) signaling domain"/>
    <property type="match status" value="1"/>
</dbReference>
<sequence>MEKLNVMATSVEKESHAIQKIAQQTNLLALNASIEAARAGQFGVGFAVVAEEVRELATRSHLAADSIVRAVLEVSNQTKQILDSMTTVVIETQQSCDGAVIVDQALTQIEQTTNDVQEQIAIVATNAEQQAVATNEIAEHVDSVVVVAKENALIAKQTEHVAAHLEHLTEQYA</sequence>
<keyword evidence="2 4" id="KW-0807">Transducer</keyword>
<name>A0ABT5F9X4_9GAMM</name>
<evidence type="ECO:0000313" key="6">
    <source>
        <dbReference type="EMBL" id="MDC2887762.1"/>
    </source>
</evidence>
<evidence type="ECO:0000256" key="3">
    <source>
        <dbReference type="ARBA" id="ARBA00029447"/>
    </source>
</evidence>
<organism evidence="6 7">
    <name type="scientific">Psychrosphaera algicola</name>
    <dbReference type="NCBI Taxonomy" id="3023714"/>
    <lineage>
        <taxon>Bacteria</taxon>
        <taxon>Pseudomonadati</taxon>
        <taxon>Pseudomonadota</taxon>
        <taxon>Gammaproteobacteria</taxon>
        <taxon>Alteromonadales</taxon>
        <taxon>Pseudoalteromonadaceae</taxon>
        <taxon>Psychrosphaera</taxon>
    </lineage>
</organism>
<dbReference type="PANTHER" id="PTHR32089">
    <property type="entry name" value="METHYL-ACCEPTING CHEMOTAXIS PROTEIN MCPB"/>
    <property type="match status" value="1"/>
</dbReference>